<protein>
    <submittedName>
        <fullName evidence="1">Unnamed protein product</fullName>
    </submittedName>
</protein>
<proteinExistence type="predicted"/>
<comment type="caution">
    <text evidence="1">The sequence shown here is derived from an EMBL/GenBank/DDBJ whole genome shotgun (WGS) entry which is preliminary data.</text>
</comment>
<gene>
    <name evidence="1" type="ORF">Aory04_000178300</name>
</gene>
<evidence type="ECO:0000313" key="2">
    <source>
        <dbReference type="Proteomes" id="UP001165205"/>
    </source>
</evidence>
<dbReference type="InterPro" id="IPR029058">
    <property type="entry name" value="AB_hydrolase_fold"/>
</dbReference>
<dbReference type="Gene3D" id="3.40.50.1820">
    <property type="entry name" value="alpha/beta hydrolase"/>
    <property type="match status" value="2"/>
</dbReference>
<dbReference type="AlphaFoldDB" id="A0AAN4YB08"/>
<sequence length="353" mass="39823">MVVARSVNKRPCLVETGPARRAPSKPPRVYIEETRPNWDGFIGMHCGRPRVVVEWMLFRSQVITAWGALSSAYHNILSADQSYWLVYPSVGDEIFFIDFGYTAIIYHAGGFVKWSKDVVPKSEISTLTDLGFVVLVPNYRLCPQISVFNGPIADSRDCLVWAANELPGLLQNESVEGSAPEVPVKAVLDFYGLKYFSDPTWRLPIPEFEQSPSWSQEYIDKIYEGHQVSASPRFLGDGTLPPRDAWFATHMKQGTLLDELVKNEDKSTIDGTVRFSTLFPQTMFIHGTADKVTHHRFSERAHEELKRLGVVTDLLLADGEDHVFDLTLEEDDLKFVQYVLPGLKFLARAVGLL</sequence>
<reference evidence="1" key="1">
    <citation type="submission" date="2023-04" db="EMBL/GenBank/DDBJ databases">
        <title>Aspergillus oryzae NBRC 4228.</title>
        <authorList>
            <person name="Ichikawa N."/>
            <person name="Sato H."/>
            <person name="Tonouchi N."/>
        </authorList>
    </citation>
    <scope>NUCLEOTIDE SEQUENCE</scope>
    <source>
        <strain evidence="1">NBRC 4228</strain>
    </source>
</reference>
<evidence type="ECO:0000313" key="1">
    <source>
        <dbReference type="EMBL" id="GMG24567.1"/>
    </source>
</evidence>
<name>A0AAN4YB08_ASPOZ</name>
<dbReference type="Proteomes" id="UP001165205">
    <property type="component" value="Unassembled WGS sequence"/>
</dbReference>
<dbReference type="SUPFAM" id="SSF53474">
    <property type="entry name" value="alpha/beta-Hydrolases"/>
    <property type="match status" value="1"/>
</dbReference>
<dbReference type="EMBL" id="BSYA01000012">
    <property type="protein sequence ID" value="GMG24567.1"/>
    <property type="molecule type" value="Genomic_DNA"/>
</dbReference>
<accession>A0AAN4YB08</accession>
<organism evidence="1 2">
    <name type="scientific">Aspergillus oryzae</name>
    <name type="common">Yellow koji mold</name>
    <dbReference type="NCBI Taxonomy" id="5062"/>
    <lineage>
        <taxon>Eukaryota</taxon>
        <taxon>Fungi</taxon>
        <taxon>Dikarya</taxon>
        <taxon>Ascomycota</taxon>
        <taxon>Pezizomycotina</taxon>
        <taxon>Eurotiomycetes</taxon>
        <taxon>Eurotiomycetidae</taxon>
        <taxon>Eurotiales</taxon>
        <taxon>Aspergillaceae</taxon>
        <taxon>Aspergillus</taxon>
        <taxon>Aspergillus subgen. Circumdati</taxon>
    </lineage>
</organism>